<dbReference type="GeneID" id="63758978"/>
<evidence type="ECO:0008006" key="3">
    <source>
        <dbReference type="Google" id="ProtNLM"/>
    </source>
</evidence>
<feature type="non-terminal residue" evidence="1">
    <location>
        <position position="1"/>
    </location>
</feature>
<evidence type="ECO:0000313" key="1">
    <source>
        <dbReference type="EMBL" id="OJJ54876.1"/>
    </source>
</evidence>
<dbReference type="VEuPathDB" id="FungiDB:ASPSYDRAFT_160443"/>
<keyword evidence="2" id="KW-1185">Reference proteome</keyword>
<protein>
    <recommendedName>
        <fullName evidence="3">Retrotransposon gag domain-containing protein</fullName>
    </recommendedName>
</protein>
<accession>A0A1L9T618</accession>
<gene>
    <name evidence="1" type="ORF">ASPSYDRAFT_160443</name>
</gene>
<dbReference type="RefSeq" id="XP_040698682.1">
    <property type="nucleotide sequence ID" value="XM_040842905.1"/>
</dbReference>
<sequence length="111" mass="13159">LKRYLTLIDMHIQINNLFNIDESDKVLFAGTYLSGPAFDWFKPHMRDFQENPKRADRKDSTDTVFDSYQGFKQQITKAFSNPDTEKTAEQYMYTLKQGLRISIRELTSKFY</sequence>
<dbReference type="STRING" id="1036612.A0A1L9T618"/>
<organism evidence="1 2">
    <name type="scientific">Aspergillus sydowii CBS 593.65</name>
    <dbReference type="NCBI Taxonomy" id="1036612"/>
    <lineage>
        <taxon>Eukaryota</taxon>
        <taxon>Fungi</taxon>
        <taxon>Dikarya</taxon>
        <taxon>Ascomycota</taxon>
        <taxon>Pezizomycotina</taxon>
        <taxon>Eurotiomycetes</taxon>
        <taxon>Eurotiomycetidae</taxon>
        <taxon>Eurotiales</taxon>
        <taxon>Aspergillaceae</taxon>
        <taxon>Aspergillus</taxon>
        <taxon>Aspergillus subgen. Nidulantes</taxon>
    </lineage>
</organism>
<reference evidence="2" key="1">
    <citation type="journal article" date="2017" name="Genome Biol.">
        <title>Comparative genomics reveals high biological diversity and specific adaptations in the industrially and medically important fungal genus Aspergillus.</title>
        <authorList>
            <person name="de Vries R.P."/>
            <person name="Riley R."/>
            <person name="Wiebenga A."/>
            <person name="Aguilar-Osorio G."/>
            <person name="Amillis S."/>
            <person name="Uchima C.A."/>
            <person name="Anderluh G."/>
            <person name="Asadollahi M."/>
            <person name="Askin M."/>
            <person name="Barry K."/>
            <person name="Battaglia E."/>
            <person name="Bayram O."/>
            <person name="Benocci T."/>
            <person name="Braus-Stromeyer S.A."/>
            <person name="Caldana C."/>
            <person name="Canovas D."/>
            <person name="Cerqueira G.C."/>
            <person name="Chen F."/>
            <person name="Chen W."/>
            <person name="Choi C."/>
            <person name="Clum A."/>
            <person name="Dos Santos R.A."/>
            <person name="Damasio A.R."/>
            <person name="Diallinas G."/>
            <person name="Emri T."/>
            <person name="Fekete E."/>
            <person name="Flipphi M."/>
            <person name="Freyberg S."/>
            <person name="Gallo A."/>
            <person name="Gournas C."/>
            <person name="Habgood R."/>
            <person name="Hainaut M."/>
            <person name="Harispe M.L."/>
            <person name="Henrissat B."/>
            <person name="Hilden K.S."/>
            <person name="Hope R."/>
            <person name="Hossain A."/>
            <person name="Karabika E."/>
            <person name="Karaffa L."/>
            <person name="Karanyi Z."/>
            <person name="Krasevec N."/>
            <person name="Kuo A."/>
            <person name="Kusch H."/>
            <person name="LaButti K."/>
            <person name="Lagendijk E.L."/>
            <person name="Lapidus A."/>
            <person name="Levasseur A."/>
            <person name="Lindquist E."/>
            <person name="Lipzen A."/>
            <person name="Logrieco A.F."/>
            <person name="MacCabe A."/>
            <person name="Maekelae M.R."/>
            <person name="Malavazi I."/>
            <person name="Melin P."/>
            <person name="Meyer V."/>
            <person name="Mielnichuk N."/>
            <person name="Miskei M."/>
            <person name="Molnar A.P."/>
            <person name="Mule G."/>
            <person name="Ngan C.Y."/>
            <person name="Orejas M."/>
            <person name="Orosz E."/>
            <person name="Ouedraogo J.P."/>
            <person name="Overkamp K.M."/>
            <person name="Park H.-S."/>
            <person name="Perrone G."/>
            <person name="Piumi F."/>
            <person name="Punt P.J."/>
            <person name="Ram A.F."/>
            <person name="Ramon A."/>
            <person name="Rauscher S."/>
            <person name="Record E."/>
            <person name="Riano-Pachon D.M."/>
            <person name="Robert V."/>
            <person name="Roehrig J."/>
            <person name="Ruller R."/>
            <person name="Salamov A."/>
            <person name="Salih N.S."/>
            <person name="Samson R.A."/>
            <person name="Sandor E."/>
            <person name="Sanguinetti M."/>
            <person name="Schuetze T."/>
            <person name="Sepcic K."/>
            <person name="Shelest E."/>
            <person name="Sherlock G."/>
            <person name="Sophianopoulou V."/>
            <person name="Squina F.M."/>
            <person name="Sun H."/>
            <person name="Susca A."/>
            <person name="Todd R.B."/>
            <person name="Tsang A."/>
            <person name="Unkles S.E."/>
            <person name="van de Wiele N."/>
            <person name="van Rossen-Uffink D."/>
            <person name="Oliveira J.V."/>
            <person name="Vesth T.C."/>
            <person name="Visser J."/>
            <person name="Yu J.-H."/>
            <person name="Zhou M."/>
            <person name="Andersen M.R."/>
            <person name="Archer D.B."/>
            <person name="Baker S.E."/>
            <person name="Benoit I."/>
            <person name="Brakhage A.A."/>
            <person name="Braus G.H."/>
            <person name="Fischer R."/>
            <person name="Frisvad J.C."/>
            <person name="Goldman G.H."/>
            <person name="Houbraken J."/>
            <person name="Oakley B."/>
            <person name="Pocsi I."/>
            <person name="Scazzocchio C."/>
            <person name="Seiboth B."/>
            <person name="vanKuyk P.A."/>
            <person name="Wortman J."/>
            <person name="Dyer P.S."/>
            <person name="Grigoriev I.V."/>
        </authorList>
    </citation>
    <scope>NUCLEOTIDE SEQUENCE [LARGE SCALE GENOMIC DNA]</scope>
    <source>
        <strain evidence="2">CBS 593.65</strain>
    </source>
</reference>
<proteinExistence type="predicted"/>
<dbReference type="AlphaFoldDB" id="A0A1L9T618"/>
<name>A0A1L9T618_9EURO</name>
<dbReference type="EMBL" id="KV878594">
    <property type="protein sequence ID" value="OJJ54876.1"/>
    <property type="molecule type" value="Genomic_DNA"/>
</dbReference>
<dbReference type="Proteomes" id="UP000184356">
    <property type="component" value="Unassembled WGS sequence"/>
</dbReference>
<dbReference type="OrthoDB" id="4369586at2759"/>
<evidence type="ECO:0000313" key="2">
    <source>
        <dbReference type="Proteomes" id="UP000184356"/>
    </source>
</evidence>